<dbReference type="Proteomes" id="UP001175271">
    <property type="component" value="Unassembled WGS sequence"/>
</dbReference>
<keyword evidence="1" id="KW-0812">Transmembrane</keyword>
<keyword evidence="3" id="KW-1185">Reference proteome</keyword>
<evidence type="ECO:0000313" key="2">
    <source>
        <dbReference type="EMBL" id="KAK0406765.1"/>
    </source>
</evidence>
<protein>
    <submittedName>
        <fullName evidence="2">Uncharacterized protein</fullName>
    </submittedName>
</protein>
<organism evidence="2 3">
    <name type="scientific">Steinernema hermaphroditum</name>
    <dbReference type="NCBI Taxonomy" id="289476"/>
    <lineage>
        <taxon>Eukaryota</taxon>
        <taxon>Metazoa</taxon>
        <taxon>Ecdysozoa</taxon>
        <taxon>Nematoda</taxon>
        <taxon>Chromadorea</taxon>
        <taxon>Rhabditida</taxon>
        <taxon>Tylenchina</taxon>
        <taxon>Panagrolaimomorpha</taxon>
        <taxon>Strongyloidoidea</taxon>
        <taxon>Steinernematidae</taxon>
        <taxon>Steinernema</taxon>
    </lineage>
</organism>
<gene>
    <name evidence="2" type="ORF">QR680_018791</name>
</gene>
<keyword evidence="1" id="KW-1133">Transmembrane helix</keyword>
<feature type="transmembrane region" description="Helical" evidence="1">
    <location>
        <begin position="6"/>
        <end position="28"/>
    </location>
</feature>
<keyword evidence="1" id="KW-0472">Membrane</keyword>
<sequence>MELGYVILLTLIAVILAIEATLWTRYFYLTLQPLSDSGDAAVKSMSTTSGVSCQAPQSNMMNQEPMMAAQSVNLPNQ</sequence>
<reference evidence="2" key="1">
    <citation type="submission" date="2023-06" db="EMBL/GenBank/DDBJ databases">
        <title>Genomic analysis of the entomopathogenic nematode Steinernema hermaphroditum.</title>
        <authorList>
            <person name="Schwarz E.M."/>
            <person name="Heppert J.K."/>
            <person name="Baniya A."/>
            <person name="Schwartz H.T."/>
            <person name="Tan C.-H."/>
            <person name="Antoshechkin I."/>
            <person name="Sternberg P.W."/>
            <person name="Goodrich-Blair H."/>
            <person name="Dillman A.R."/>
        </authorList>
    </citation>
    <scope>NUCLEOTIDE SEQUENCE</scope>
    <source>
        <strain evidence="2">PS9179</strain>
        <tissue evidence="2">Whole animal</tissue>
    </source>
</reference>
<dbReference type="EMBL" id="JAUCMV010000004">
    <property type="protein sequence ID" value="KAK0406765.1"/>
    <property type="molecule type" value="Genomic_DNA"/>
</dbReference>
<comment type="caution">
    <text evidence="2">The sequence shown here is derived from an EMBL/GenBank/DDBJ whole genome shotgun (WGS) entry which is preliminary data.</text>
</comment>
<dbReference type="AlphaFoldDB" id="A0AA39HJ04"/>
<accession>A0AA39HJ04</accession>
<evidence type="ECO:0000313" key="3">
    <source>
        <dbReference type="Proteomes" id="UP001175271"/>
    </source>
</evidence>
<name>A0AA39HJ04_9BILA</name>
<evidence type="ECO:0000256" key="1">
    <source>
        <dbReference type="SAM" id="Phobius"/>
    </source>
</evidence>
<proteinExistence type="predicted"/>